<evidence type="ECO:0000313" key="2">
    <source>
        <dbReference type="WBParaSite" id="jg13197"/>
    </source>
</evidence>
<organism evidence="1 2">
    <name type="scientific">Ditylenchus dipsaci</name>
    <dbReference type="NCBI Taxonomy" id="166011"/>
    <lineage>
        <taxon>Eukaryota</taxon>
        <taxon>Metazoa</taxon>
        <taxon>Ecdysozoa</taxon>
        <taxon>Nematoda</taxon>
        <taxon>Chromadorea</taxon>
        <taxon>Rhabditida</taxon>
        <taxon>Tylenchina</taxon>
        <taxon>Tylenchomorpha</taxon>
        <taxon>Sphaerularioidea</taxon>
        <taxon>Anguinidae</taxon>
        <taxon>Anguininae</taxon>
        <taxon>Ditylenchus</taxon>
    </lineage>
</organism>
<protein>
    <submittedName>
        <fullName evidence="2">Uncharacterized protein</fullName>
    </submittedName>
</protein>
<accession>A0A915CWW2</accession>
<name>A0A915CWW2_9BILA</name>
<sequence length="217" mass="24352">MSFLDVHLEERPSHTSSLKEAEKFLNITDEPISTPILTRFKSEDTPVAGKGVEEQLQSLADFTSPIPILDKPIRGDTEEELFGKRVAKALERMDPRKRRQASIQIEQLLYEFEFGDALTVQLVNDSAACRCSIWRKAMALNTLFLFLPLLCLPSNVNSLVVPSGDVTKLTSELSQVFDKTLDGLEKMALLSAKTLVILKLIGPSAHLLRQLQNRYLQ</sequence>
<dbReference type="WBParaSite" id="jg13197">
    <property type="protein sequence ID" value="jg13197"/>
    <property type="gene ID" value="jg13197"/>
</dbReference>
<proteinExistence type="predicted"/>
<evidence type="ECO:0000313" key="1">
    <source>
        <dbReference type="Proteomes" id="UP000887574"/>
    </source>
</evidence>
<keyword evidence="1" id="KW-1185">Reference proteome</keyword>
<dbReference type="Proteomes" id="UP000887574">
    <property type="component" value="Unplaced"/>
</dbReference>
<dbReference type="AlphaFoldDB" id="A0A915CWW2"/>
<reference evidence="2" key="1">
    <citation type="submission" date="2022-11" db="UniProtKB">
        <authorList>
            <consortium name="WormBaseParasite"/>
        </authorList>
    </citation>
    <scope>IDENTIFICATION</scope>
</reference>